<dbReference type="PROSITE" id="PS51752">
    <property type="entry name" value="JACALIN_LECTIN"/>
    <property type="match status" value="1"/>
</dbReference>
<organism evidence="4 5">
    <name type="scientific">Solanum tuberosum</name>
    <name type="common">Potato</name>
    <dbReference type="NCBI Taxonomy" id="4113"/>
    <lineage>
        <taxon>Eukaryota</taxon>
        <taxon>Viridiplantae</taxon>
        <taxon>Streptophyta</taxon>
        <taxon>Embryophyta</taxon>
        <taxon>Tracheophyta</taxon>
        <taxon>Spermatophyta</taxon>
        <taxon>Magnoliopsida</taxon>
        <taxon>eudicotyledons</taxon>
        <taxon>Gunneridae</taxon>
        <taxon>Pentapetalae</taxon>
        <taxon>asterids</taxon>
        <taxon>lamiids</taxon>
        <taxon>Solanales</taxon>
        <taxon>Solanaceae</taxon>
        <taxon>Solanoideae</taxon>
        <taxon>Solaneae</taxon>
        <taxon>Solanum</taxon>
    </lineage>
</organism>
<evidence type="ECO:0000256" key="2">
    <source>
        <dbReference type="ARBA" id="ARBA00022734"/>
    </source>
</evidence>
<dbReference type="GeneID" id="107057834"/>
<dbReference type="Gramene" id="PGSC0003DMT400087259">
    <property type="protein sequence ID" value="PGSC0003DMT400087259"/>
    <property type="gene ID" value="PGSC0003DMG400036830"/>
</dbReference>
<feature type="domain" description="Jacalin-type lectin" evidence="3">
    <location>
        <begin position="3"/>
        <end position="162"/>
    </location>
</feature>
<dbReference type="OrthoDB" id="581739at2759"/>
<dbReference type="SUPFAM" id="SSF51101">
    <property type="entry name" value="Mannose-binding lectins"/>
    <property type="match status" value="1"/>
</dbReference>
<comment type="similarity">
    <text evidence="1">Belongs to the jacalin lectin family.</text>
</comment>
<dbReference type="EnsemblPlants" id="PGSC0003DMT400087259">
    <property type="protein sequence ID" value="PGSC0003DMT400087259"/>
    <property type="gene ID" value="PGSC0003DMG400036830"/>
</dbReference>
<dbReference type="KEGG" id="sot:107057834"/>
<dbReference type="Proteomes" id="UP000011115">
    <property type="component" value="Unassembled WGS sequence"/>
</dbReference>
<dbReference type="AlphaFoldDB" id="M1DDG5"/>
<sequence>MDTTKIGAVGGRGGLIWEQERDELAGIFVSYCEDKVYSLQFLNCVNGNFVSSEKYGSPHCKFYSAVILNYPSEFLTSISGSFERVNKKSFFSALSPTRDLTVLRAIKFSTNKGSYGPFGTPSSDGNNNIDFNFVIGNQQFLGGFHGTKNCDGIESIGFYMKNIPSSLIKKDLPVQDEKKKD</sequence>
<reference evidence="5" key="1">
    <citation type="journal article" date="2011" name="Nature">
        <title>Genome sequence and analysis of the tuber crop potato.</title>
        <authorList>
            <consortium name="The Potato Genome Sequencing Consortium"/>
        </authorList>
    </citation>
    <scope>NUCLEOTIDE SEQUENCE [LARGE SCALE GENOMIC DNA]</scope>
    <source>
        <strain evidence="5">cv. DM1-3 516 R44</strain>
    </source>
</reference>
<evidence type="ECO:0000313" key="4">
    <source>
        <dbReference type="EnsemblPlants" id="PGSC0003DMT400087259"/>
    </source>
</evidence>
<dbReference type="InterPro" id="IPR036404">
    <property type="entry name" value="Jacalin-like_lectin_dom_sf"/>
</dbReference>
<dbReference type="SMR" id="M1DDG5"/>
<keyword evidence="2" id="KW-0430">Lectin</keyword>
<protein>
    <submittedName>
        <fullName evidence="4">Restricted tev movement 1</fullName>
    </submittedName>
</protein>
<dbReference type="FunCoup" id="M1DDG5">
    <property type="interactions" value="19"/>
</dbReference>
<keyword evidence="5" id="KW-1185">Reference proteome</keyword>
<dbReference type="InterPro" id="IPR001229">
    <property type="entry name" value="Jacalin-like_lectin_dom"/>
</dbReference>
<dbReference type="Gene3D" id="2.100.10.30">
    <property type="entry name" value="Jacalin-like lectin domain"/>
    <property type="match status" value="1"/>
</dbReference>
<reference evidence="4" key="2">
    <citation type="submission" date="2015-06" db="UniProtKB">
        <authorList>
            <consortium name="EnsemblPlants"/>
        </authorList>
    </citation>
    <scope>IDENTIFICATION</scope>
    <source>
        <strain evidence="4">DM1-3 516 R44</strain>
    </source>
</reference>
<dbReference type="SMART" id="SM00915">
    <property type="entry name" value="Jacalin"/>
    <property type="match status" value="1"/>
</dbReference>
<accession>M1DDG5</accession>
<dbReference type="PANTHER" id="PTHR47293">
    <property type="entry name" value="JACALIN-RELATED LECTIN 3"/>
    <property type="match status" value="1"/>
</dbReference>
<dbReference type="PaxDb" id="4113-PGSC0003DMT400087259"/>
<dbReference type="HOGENOM" id="CLU_076205_1_0_1"/>
<dbReference type="RefSeq" id="XP_015158342.1">
    <property type="nucleotide sequence ID" value="XM_015302856.1"/>
</dbReference>
<evidence type="ECO:0000259" key="3">
    <source>
        <dbReference type="PROSITE" id="PS51752"/>
    </source>
</evidence>
<dbReference type="Pfam" id="PF01419">
    <property type="entry name" value="Jacalin"/>
    <property type="match status" value="1"/>
</dbReference>
<dbReference type="PANTHER" id="PTHR47293:SF62">
    <property type="entry name" value="INACTIVE PROTEIN RESTRICTED TEV MOVEMENT 1-LIKE"/>
    <property type="match status" value="1"/>
</dbReference>
<dbReference type="GO" id="GO:0030246">
    <property type="term" value="F:carbohydrate binding"/>
    <property type="evidence" value="ECO:0007669"/>
    <property type="project" value="UniProtKB-KW"/>
</dbReference>
<name>M1DDG5_SOLTU</name>
<dbReference type="eggNOG" id="ENOG502SSPI">
    <property type="taxonomic scope" value="Eukaryota"/>
</dbReference>
<proteinExistence type="inferred from homology"/>
<evidence type="ECO:0000256" key="1">
    <source>
        <dbReference type="ARBA" id="ARBA00006568"/>
    </source>
</evidence>
<dbReference type="InParanoid" id="M1DDG5"/>
<gene>
    <name evidence="4" type="primary">LOC107057834</name>
</gene>
<evidence type="ECO:0000313" key="5">
    <source>
        <dbReference type="Proteomes" id="UP000011115"/>
    </source>
</evidence>